<keyword evidence="2" id="KW-1185">Reference proteome</keyword>
<organism evidence="1 2">
    <name type="scientific">Tautonia plasticadhaerens</name>
    <dbReference type="NCBI Taxonomy" id="2527974"/>
    <lineage>
        <taxon>Bacteria</taxon>
        <taxon>Pseudomonadati</taxon>
        <taxon>Planctomycetota</taxon>
        <taxon>Planctomycetia</taxon>
        <taxon>Isosphaerales</taxon>
        <taxon>Isosphaeraceae</taxon>
        <taxon>Tautonia</taxon>
    </lineage>
</organism>
<dbReference type="Proteomes" id="UP000317835">
    <property type="component" value="Chromosome"/>
</dbReference>
<dbReference type="RefSeq" id="WP_145268349.1">
    <property type="nucleotide sequence ID" value="NZ_CP036426.1"/>
</dbReference>
<protein>
    <submittedName>
        <fullName evidence="1">Uncharacterized protein</fullName>
    </submittedName>
</protein>
<proteinExistence type="predicted"/>
<evidence type="ECO:0000313" key="2">
    <source>
        <dbReference type="Proteomes" id="UP000317835"/>
    </source>
</evidence>
<dbReference type="AlphaFoldDB" id="A0A518GZ58"/>
<evidence type="ECO:0000313" key="1">
    <source>
        <dbReference type="EMBL" id="QDV33885.1"/>
    </source>
</evidence>
<name>A0A518GZ58_9BACT</name>
<dbReference type="KEGG" id="tpla:ElP_17650"/>
<sequence>MQVPSRWLVGRKRTAEAEEALAEGEPSDLWLQSWWSLLDRMEPGDQLWEFKADECPGPGEPVDMPHAGYAVVRAGRVVDAIDVPWMGGPAPH</sequence>
<reference evidence="1 2" key="1">
    <citation type="submission" date="2019-02" db="EMBL/GenBank/DDBJ databases">
        <title>Deep-cultivation of Planctomycetes and their phenomic and genomic characterization uncovers novel biology.</title>
        <authorList>
            <person name="Wiegand S."/>
            <person name="Jogler M."/>
            <person name="Boedeker C."/>
            <person name="Pinto D."/>
            <person name="Vollmers J."/>
            <person name="Rivas-Marin E."/>
            <person name="Kohn T."/>
            <person name="Peeters S.H."/>
            <person name="Heuer A."/>
            <person name="Rast P."/>
            <person name="Oberbeckmann S."/>
            <person name="Bunk B."/>
            <person name="Jeske O."/>
            <person name="Meyerdierks A."/>
            <person name="Storesund J.E."/>
            <person name="Kallscheuer N."/>
            <person name="Luecker S."/>
            <person name="Lage O.M."/>
            <person name="Pohl T."/>
            <person name="Merkel B.J."/>
            <person name="Hornburger P."/>
            <person name="Mueller R.-W."/>
            <person name="Bruemmer F."/>
            <person name="Labrenz M."/>
            <person name="Spormann A.M."/>
            <person name="Op den Camp H."/>
            <person name="Overmann J."/>
            <person name="Amann R."/>
            <person name="Jetten M.S.M."/>
            <person name="Mascher T."/>
            <person name="Medema M.H."/>
            <person name="Devos D.P."/>
            <person name="Kaster A.-K."/>
            <person name="Ovreas L."/>
            <person name="Rohde M."/>
            <person name="Galperin M.Y."/>
            <person name="Jogler C."/>
        </authorList>
    </citation>
    <scope>NUCLEOTIDE SEQUENCE [LARGE SCALE GENOMIC DNA]</scope>
    <source>
        <strain evidence="1 2">ElP</strain>
    </source>
</reference>
<dbReference type="EMBL" id="CP036426">
    <property type="protein sequence ID" value="QDV33885.1"/>
    <property type="molecule type" value="Genomic_DNA"/>
</dbReference>
<accession>A0A518GZ58</accession>
<gene>
    <name evidence="1" type="ORF">ElP_17650</name>
</gene>